<feature type="transmembrane region" description="Helical" evidence="7">
    <location>
        <begin position="109"/>
        <end position="135"/>
    </location>
</feature>
<dbReference type="InterPro" id="IPR050925">
    <property type="entry name" value="Rhomboid_protease_S54"/>
</dbReference>
<dbReference type="GO" id="GO:0006508">
    <property type="term" value="P:proteolysis"/>
    <property type="evidence" value="ECO:0007669"/>
    <property type="project" value="UniProtKB-KW"/>
</dbReference>
<evidence type="ECO:0000256" key="3">
    <source>
        <dbReference type="ARBA" id="ARBA00022692"/>
    </source>
</evidence>
<dbReference type="AlphaFoldDB" id="A0A1H6IT55"/>
<feature type="transmembrane region" description="Helical" evidence="7">
    <location>
        <begin position="224"/>
        <end position="242"/>
    </location>
</feature>
<name>A0A1H6IT55_MYCRU</name>
<dbReference type="Gene3D" id="1.20.1540.10">
    <property type="entry name" value="Rhomboid-like"/>
    <property type="match status" value="1"/>
</dbReference>
<comment type="similarity">
    <text evidence="2">Belongs to the peptidase S54 family.</text>
</comment>
<keyword evidence="10" id="KW-1185">Reference proteome</keyword>
<evidence type="ECO:0000256" key="5">
    <source>
        <dbReference type="ARBA" id="ARBA00022989"/>
    </source>
</evidence>
<dbReference type="Pfam" id="PF01694">
    <property type="entry name" value="Rhomboid"/>
    <property type="match status" value="1"/>
</dbReference>
<protein>
    <submittedName>
        <fullName evidence="9">Membrane associated serine protease, rhomboid family</fullName>
    </submittedName>
</protein>
<dbReference type="Proteomes" id="UP000182915">
    <property type="component" value="Chromosome I"/>
</dbReference>
<keyword evidence="9" id="KW-0645">Protease</keyword>
<feature type="domain" description="Peptidase S54 rhomboid" evidence="8">
    <location>
        <begin position="106"/>
        <end position="241"/>
    </location>
</feature>
<dbReference type="InterPro" id="IPR035952">
    <property type="entry name" value="Rhomboid-like_sf"/>
</dbReference>
<proteinExistence type="inferred from homology"/>
<keyword evidence="4" id="KW-0378">Hydrolase</keyword>
<keyword evidence="3 7" id="KW-0812">Transmembrane</keyword>
<keyword evidence="5 7" id="KW-1133">Transmembrane helix</keyword>
<feature type="transmembrane region" description="Helical" evidence="7">
    <location>
        <begin position="171"/>
        <end position="190"/>
    </location>
</feature>
<evidence type="ECO:0000256" key="6">
    <source>
        <dbReference type="ARBA" id="ARBA00023136"/>
    </source>
</evidence>
<feature type="transmembrane region" description="Helical" evidence="7">
    <location>
        <begin position="147"/>
        <end position="165"/>
    </location>
</feature>
<accession>A0A1H6IT55</accession>
<gene>
    <name evidence="9" type="ORF">SAMN04489835_0991</name>
</gene>
<dbReference type="RefSeq" id="WP_083410335.1">
    <property type="nucleotide sequence ID" value="NZ_LT629971.1"/>
</dbReference>
<feature type="transmembrane region" description="Helical" evidence="7">
    <location>
        <begin position="70"/>
        <end position="89"/>
    </location>
</feature>
<feature type="transmembrane region" description="Helical" evidence="7">
    <location>
        <begin position="197"/>
        <end position="218"/>
    </location>
</feature>
<dbReference type="EMBL" id="LT629971">
    <property type="protein sequence ID" value="SEH52803.1"/>
    <property type="molecule type" value="Genomic_DNA"/>
</dbReference>
<dbReference type="SUPFAM" id="SSF144091">
    <property type="entry name" value="Rhomboid-like"/>
    <property type="match status" value="1"/>
</dbReference>
<evidence type="ECO:0000313" key="9">
    <source>
        <dbReference type="EMBL" id="SEH52803.1"/>
    </source>
</evidence>
<evidence type="ECO:0000313" key="10">
    <source>
        <dbReference type="Proteomes" id="UP000182915"/>
    </source>
</evidence>
<evidence type="ECO:0000256" key="7">
    <source>
        <dbReference type="SAM" id="Phobius"/>
    </source>
</evidence>
<comment type="subcellular location">
    <subcellularLocation>
        <location evidence="1">Membrane</location>
        <topology evidence="1">Multi-pass membrane protein</topology>
    </subcellularLocation>
</comment>
<feature type="transmembrane region" description="Helical" evidence="7">
    <location>
        <begin position="254"/>
        <end position="279"/>
    </location>
</feature>
<dbReference type="InterPro" id="IPR022764">
    <property type="entry name" value="Peptidase_S54_rhomboid_dom"/>
</dbReference>
<evidence type="ECO:0000256" key="2">
    <source>
        <dbReference type="ARBA" id="ARBA00009045"/>
    </source>
</evidence>
<evidence type="ECO:0000256" key="1">
    <source>
        <dbReference type="ARBA" id="ARBA00004141"/>
    </source>
</evidence>
<keyword evidence="6 7" id="KW-0472">Membrane</keyword>
<evidence type="ECO:0000259" key="8">
    <source>
        <dbReference type="Pfam" id="PF01694"/>
    </source>
</evidence>
<dbReference type="GO" id="GO:0016020">
    <property type="term" value="C:membrane"/>
    <property type="evidence" value="ECO:0007669"/>
    <property type="project" value="UniProtKB-SubCell"/>
</dbReference>
<reference evidence="10" key="1">
    <citation type="submission" date="2016-10" db="EMBL/GenBank/DDBJ databases">
        <authorList>
            <person name="Varghese N."/>
            <person name="Submissions S."/>
        </authorList>
    </citation>
    <scope>NUCLEOTIDE SEQUENCE [LARGE SCALE GENOMIC DNA]</scope>
    <source>
        <strain evidence="10">DSM 45405</strain>
    </source>
</reference>
<dbReference type="STRING" id="370526.SAMN04489835_0991"/>
<evidence type="ECO:0000256" key="4">
    <source>
        <dbReference type="ARBA" id="ARBA00022801"/>
    </source>
</evidence>
<dbReference type="OrthoDB" id="9807874at2"/>
<dbReference type="GO" id="GO:0004252">
    <property type="term" value="F:serine-type endopeptidase activity"/>
    <property type="evidence" value="ECO:0007669"/>
    <property type="project" value="InterPro"/>
</dbReference>
<organism evidence="9 10">
    <name type="scientific">Mycolicibacterium rutilum</name>
    <name type="common">Mycobacterium rutilum</name>
    <dbReference type="NCBI Taxonomy" id="370526"/>
    <lineage>
        <taxon>Bacteria</taxon>
        <taxon>Bacillati</taxon>
        <taxon>Actinomycetota</taxon>
        <taxon>Actinomycetes</taxon>
        <taxon>Mycobacteriales</taxon>
        <taxon>Mycobacteriaceae</taxon>
        <taxon>Mycolicibacterium</taxon>
    </lineage>
</organism>
<dbReference type="PANTHER" id="PTHR43731:SF14">
    <property type="entry name" value="PRESENILIN-ASSOCIATED RHOMBOID-LIKE PROTEIN, MITOCHONDRIAL"/>
    <property type="match status" value="1"/>
</dbReference>
<dbReference type="PANTHER" id="PTHR43731">
    <property type="entry name" value="RHOMBOID PROTEASE"/>
    <property type="match status" value="1"/>
</dbReference>
<sequence>MPGPAVTPTCYRHPDRVTYVRCSRCNRYICPECMRDAAVGHQCVECVNEGARTVRQPRTQFGGVPSAKPTVTYALIAVNVVMFVLQMAVPGLQSELVLRPYAVADGEWYRLLTSAFLHYGVPHLLFNMWALYVVGPPLEMALGRLRFFGLYALSALGGSVLVYLLSSPMAATAGASGAVFGLFGATFVVGKRLNMDVRWVVAIIALNLAFTFVIPLISSQNISWQGHIGGLVTGAVVAAAYTHAPRTSRTAVQLGATVAVVVLCAALIWWRTAALWAAVGLA</sequence>